<feature type="compositionally biased region" description="Pro residues" evidence="1">
    <location>
        <begin position="108"/>
        <end position="123"/>
    </location>
</feature>
<feature type="non-terminal residue" evidence="2">
    <location>
        <position position="1"/>
    </location>
</feature>
<feature type="region of interest" description="Disordered" evidence="1">
    <location>
        <begin position="43"/>
        <end position="130"/>
    </location>
</feature>
<feature type="non-terminal residue" evidence="2">
    <location>
        <position position="255"/>
    </location>
</feature>
<sequence>KSKLQETECSDESKPNSNPSLTTIQAQLQSKPTPIQAQLKSKLNTNPSLTPIQAQLKSNPNSNPSATPVQSQLQSKPNSNLSQLQSKPNFNPSPTPIHAQHQSKPNSNPSPTPIQPNSNPSPTPISTYPTDCSEERLLMAEVNIHTSDAEVMRNRKTSEQHQLFGSRIEKLSDTSSRRFKDGEGIRHIILQDGVDDNIMSLYRHSAPKSEVANVTVLGIAVVLKSNVFAGGIWDRSNSMRDELCQMLHLWTIRSL</sequence>
<feature type="compositionally biased region" description="Basic and acidic residues" evidence="1">
    <location>
        <begin position="1"/>
        <end position="14"/>
    </location>
</feature>
<protein>
    <submittedName>
        <fullName evidence="2">Uncharacterized protein</fullName>
    </submittedName>
</protein>
<feature type="compositionally biased region" description="Polar residues" evidence="1">
    <location>
        <begin position="43"/>
        <end position="92"/>
    </location>
</feature>
<reference evidence="2" key="1">
    <citation type="submission" date="2020-11" db="EMBL/GenBank/DDBJ databases">
        <authorList>
            <person name="Tran Van P."/>
        </authorList>
    </citation>
    <scope>NUCLEOTIDE SEQUENCE</scope>
</reference>
<organism evidence="2">
    <name type="scientific">Cyprideis torosa</name>
    <dbReference type="NCBI Taxonomy" id="163714"/>
    <lineage>
        <taxon>Eukaryota</taxon>
        <taxon>Metazoa</taxon>
        <taxon>Ecdysozoa</taxon>
        <taxon>Arthropoda</taxon>
        <taxon>Crustacea</taxon>
        <taxon>Oligostraca</taxon>
        <taxon>Ostracoda</taxon>
        <taxon>Podocopa</taxon>
        <taxon>Podocopida</taxon>
        <taxon>Cytherocopina</taxon>
        <taxon>Cytheroidea</taxon>
        <taxon>Cytherideidae</taxon>
        <taxon>Cyprideis</taxon>
    </lineage>
</organism>
<name>A0A7R8ZHX2_9CRUS</name>
<accession>A0A7R8ZHX2</accession>
<evidence type="ECO:0000313" key="2">
    <source>
        <dbReference type="EMBL" id="CAD7224379.1"/>
    </source>
</evidence>
<feature type="region of interest" description="Disordered" evidence="1">
    <location>
        <begin position="1"/>
        <end position="21"/>
    </location>
</feature>
<gene>
    <name evidence="2" type="ORF">CTOB1V02_LOCUS2344</name>
</gene>
<proteinExistence type="predicted"/>
<dbReference type="EMBL" id="OB660358">
    <property type="protein sequence ID" value="CAD7224379.1"/>
    <property type="molecule type" value="Genomic_DNA"/>
</dbReference>
<evidence type="ECO:0000256" key="1">
    <source>
        <dbReference type="SAM" id="MobiDB-lite"/>
    </source>
</evidence>
<dbReference type="AlphaFoldDB" id="A0A7R8ZHX2"/>